<dbReference type="EMBL" id="CP014263">
    <property type="protein sequence ID" value="AQG81318.1"/>
    <property type="molecule type" value="Genomic_DNA"/>
</dbReference>
<organism evidence="1 2">
    <name type="scientific">Spirosoma montaniterrae</name>
    <dbReference type="NCBI Taxonomy" id="1178516"/>
    <lineage>
        <taxon>Bacteria</taxon>
        <taxon>Pseudomonadati</taxon>
        <taxon>Bacteroidota</taxon>
        <taxon>Cytophagia</taxon>
        <taxon>Cytophagales</taxon>
        <taxon>Cytophagaceae</taxon>
        <taxon>Spirosoma</taxon>
    </lineage>
</organism>
<proteinExistence type="predicted"/>
<reference evidence="1 2" key="1">
    <citation type="submission" date="2016-01" db="EMBL/GenBank/DDBJ databases">
        <authorList>
            <person name="Oliw E.H."/>
        </authorList>
    </citation>
    <scope>NUCLEOTIDE SEQUENCE [LARGE SCALE GENOMIC DNA]</scope>
    <source>
        <strain evidence="1 2">DY10</strain>
    </source>
</reference>
<dbReference type="KEGG" id="smon:AWR27_19535"/>
<dbReference type="Proteomes" id="UP000187941">
    <property type="component" value="Chromosome"/>
</dbReference>
<dbReference type="STRING" id="1178516.AWR27_19535"/>
<accession>A0A1P9X145</accession>
<evidence type="ECO:0000313" key="2">
    <source>
        <dbReference type="Proteomes" id="UP000187941"/>
    </source>
</evidence>
<gene>
    <name evidence="1" type="ORF">AWR27_19535</name>
</gene>
<name>A0A1P9X145_9BACT</name>
<evidence type="ECO:0000313" key="1">
    <source>
        <dbReference type="EMBL" id="AQG81318.1"/>
    </source>
</evidence>
<protein>
    <submittedName>
        <fullName evidence="1">Uncharacterized protein</fullName>
    </submittedName>
</protein>
<keyword evidence="2" id="KW-1185">Reference proteome</keyword>
<sequence length="256" mass="29567">MDIRTNFATMNPNAVLLLTGTVNPNGMVLTEIQDTEVRKRQYIESIKFWLKKVSFPIVFVENSNNDLSDYFSNEIGSGKIEILYFNGNNYDKRLGKGLGELNCIEYATLNSSIIKNAGFVFKVTGRYKVINFHTFLSDYESHPDVDIMVDFKWNLTFCDSRFFGFKPSFVADYFSSYKETLNDSTGVYLEHALSKAALTAIANTYTFRPLITLPRIEGYSASSGTQYNSSYLHWFRYKFEYWIKYRSFGLGNLPWI</sequence>
<dbReference type="AlphaFoldDB" id="A0A1P9X145"/>